<evidence type="ECO:0000256" key="5">
    <source>
        <dbReference type="ARBA" id="ARBA00023136"/>
    </source>
</evidence>
<evidence type="ECO:0000256" key="3">
    <source>
        <dbReference type="ARBA" id="ARBA00022692"/>
    </source>
</evidence>
<protein>
    <submittedName>
        <fullName evidence="8">Transmembrane protein 129</fullName>
    </submittedName>
</protein>
<dbReference type="PANTHER" id="PTHR31322:SF2">
    <property type="entry name" value="E3 UBIQUITIN-PROTEIN LIGASE TM129"/>
    <property type="match status" value="1"/>
</dbReference>
<dbReference type="GO" id="GO:0016020">
    <property type="term" value="C:membrane"/>
    <property type="evidence" value="ECO:0007669"/>
    <property type="project" value="UniProtKB-SubCell"/>
</dbReference>
<evidence type="ECO:0000256" key="6">
    <source>
        <dbReference type="SAM" id="Phobius"/>
    </source>
</evidence>
<comment type="similarity">
    <text evidence="2">Belongs to the TMEM129 family.</text>
</comment>
<feature type="transmembrane region" description="Helical" evidence="6">
    <location>
        <begin position="60"/>
        <end position="77"/>
    </location>
</feature>
<feature type="transmembrane region" description="Helical" evidence="6">
    <location>
        <begin position="6"/>
        <end position="23"/>
    </location>
</feature>
<dbReference type="Pfam" id="PF10272">
    <property type="entry name" value="Tmpp129"/>
    <property type="match status" value="1"/>
</dbReference>
<evidence type="ECO:0000256" key="1">
    <source>
        <dbReference type="ARBA" id="ARBA00004141"/>
    </source>
</evidence>
<evidence type="ECO:0000256" key="2">
    <source>
        <dbReference type="ARBA" id="ARBA00007332"/>
    </source>
</evidence>
<dbReference type="GeneID" id="117640403"/>
<keyword evidence="3 6" id="KW-0812">Transmembrane</keyword>
<dbReference type="Proteomes" id="UP000515158">
    <property type="component" value="Unplaced"/>
</dbReference>
<evidence type="ECO:0000313" key="7">
    <source>
        <dbReference type="Proteomes" id="UP000515158"/>
    </source>
</evidence>
<evidence type="ECO:0000313" key="8">
    <source>
        <dbReference type="RefSeq" id="XP_034232794.1"/>
    </source>
</evidence>
<dbReference type="GO" id="GO:0061630">
    <property type="term" value="F:ubiquitin protein ligase activity"/>
    <property type="evidence" value="ECO:0007669"/>
    <property type="project" value="InterPro"/>
</dbReference>
<proteinExistence type="inferred from homology"/>
<sequence>MTHPCVFFTIFYVVLTLCVIFPTPEFKSAGLTVETIFSKWLGNEHELFIQYQIRRTTMNMFLHSMVPFGYVLGLEYVRAYSYADNEYQFLATWSLSWIIYVVFATLIPLSVCAQFYLWFHDGLKDHPIAQKVAVYRNRNLGGSWLTVASDINLEYRRVDKIIIQSSSVVRVVATDNWVIKISPYTLDIAHQSDSALILSSADVHQWSPHINDNVQFVNIEVKPTRQHATPFKIRLNALDLKDLQNKISRPITILENVRVRRSLIDRFLETFIDEVTRNPVYSTNEELDSCIGCMQVPANVKLRKLCMDDPGHRENCTNCLCRPMWCVNCMGRWFASRQEKEPSTWLSSKCSCPLCRSRFCILDVSAVVRR</sequence>
<feature type="transmembrane region" description="Helical" evidence="6">
    <location>
        <begin position="97"/>
        <end position="119"/>
    </location>
</feature>
<dbReference type="AlphaFoldDB" id="A0A6P8ZI11"/>
<gene>
    <name evidence="8" type="primary">LOC117640403</name>
</gene>
<dbReference type="InParanoid" id="A0A6P8ZI11"/>
<dbReference type="PANTHER" id="PTHR31322">
    <property type="entry name" value="E3 UBIQUITIN-PROTEIN LIGASE TM129"/>
    <property type="match status" value="1"/>
</dbReference>
<organism evidence="8">
    <name type="scientific">Thrips palmi</name>
    <name type="common">Melon thrips</name>
    <dbReference type="NCBI Taxonomy" id="161013"/>
    <lineage>
        <taxon>Eukaryota</taxon>
        <taxon>Metazoa</taxon>
        <taxon>Ecdysozoa</taxon>
        <taxon>Arthropoda</taxon>
        <taxon>Hexapoda</taxon>
        <taxon>Insecta</taxon>
        <taxon>Pterygota</taxon>
        <taxon>Neoptera</taxon>
        <taxon>Paraneoptera</taxon>
        <taxon>Thysanoptera</taxon>
        <taxon>Terebrantia</taxon>
        <taxon>Thripoidea</taxon>
        <taxon>Thripidae</taxon>
        <taxon>Thrips</taxon>
    </lineage>
</organism>
<evidence type="ECO:0000256" key="4">
    <source>
        <dbReference type="ARBA" id="ARBA00022989"/>
    </source>
</evidence>
<keyword evidence="7" id="KW-1185">Reference proteome</keyword>
<dbReference type="KEGG" id="tpal:117640403"/>
<dbReference type="GO" id="GO:0005783">
    <property type="term" value="C:endoplasmic reticulum"/>
    <property type="evidence" value="ECO:0007669"/>
    <property type="project" value="TreeGrafter"/>
</dbReference>
<name>A0A6P8ZI11_THRPL</name>
<dbReference type="FunCoup" id="A0A6P8ZI11">
    <property type="interactions" value="1707"/>
</dbReference>
<accession>A0A6P8ZI11</accession>
<dbReference type="RefSeq" id="XP_034232794.1">
    <property type="nucleotide sequence ID" value="XM_034376903.1"/>
</dbReference>
<keyword evidence="5 6" id="KW-0472">Membrane</keyword>
<dbReference type="InterPro" id="IPR018801">
    <property type="entry name" value="TM129"/>
</dbReference>
<comment type="subcellular location">
    <subcellularLocation>
        <location evidence="1">Membrane</location>
        <topology evidence="1">Multi-pass membrane protein</topology>
    </subcellularLocation>
</comment>
<keyword evidence="4 6" id="KW-1133">Transmembrane helix</keyword>
<dbReference type="OrthoDB" id="10055027at2759"/>
<reference evidence="8" key="1">
    <citation type="submission" date="2025-08" db="UniProtKB">
        <authorList>
            <consortium name="RefSeq"/>
        </authorList>
    </citation>
    <scope>IDENTIFICATION</scope>
    <source>
        <tissue evidence="8">Total insect</tissue>
    </source>
</reference>
<dbReference type="GO" id="GO:0016567">
    <property type="term" value="P:protein ubiquitination"/>
    <property type="evidence" value="ECO:0007669"/>
    <property type="project" value="InterPro"/>
</dbReference>